<dbReference type="Proteomes" id="UP001163115">
    <property type="component" value="Chromosome"/>
</dbReference>
<dbReference type="RefSeq" id="WP_268115034.1">
    <property type="nucleotide sequence ID" value="NZ_CP113524.1"/>
</dbReference>
<accession>A0ABY7ADQ2</accession>
<sequence>MEDRFCLQMVRCGDGCGGNGGTAADNAYFTEETVCGKWIDGKPIYRKVIKKSDFTSYTGSWTMGIIEDIDTVVDLRGEITAYNAIMKQELEMPVSFSSVKYGSNAYVNYNKTTGVVGVSITMDSAATYPPEFYKAFVIIEYTKK</sequence>
<reference evidence="1" key="1">
    <citation type="submission" date="2022-11" db="EMBL/GenBank/DDBJ databases">
        <title>Lacrimispora xylanolytica sy1, complete genome.</title>
        <authorList>
            <person name="Choi S."/>
        </authorList>
    </citation>
    <scope>NUCLEOTIDE SEQUENCE</scope>
    <source>
        <strain evidence="1">Sy1</strain>
    </source>
</reference>
<evidence type="ECO:0000313" key="1">
    <source>
        <dbReference type="EMBL" id="WAJ23652.1"/>
    </source>
</evidence>
<protein>
    <submittedName>
        <fullName evidence="1">Uncharacterized protein</fullName>
    </submittedName>
</protein>
<evidence type="ECO:0000313" key="2">
    <source>
        <dbReference type="Proteomes" id="UP001163115"/>
    </source>
</evidence>
<proteinExistence type="predicted"/>
<gene>
    <name evidence="1" type="ORF">OW255_19180</name>
</gene>
<dbReference type="EMBL" id="CP113524">
    <property type="protein sequence ID" value="WAJ23652.1"/>
    <property type="molecule type" value="Genomic_DNA"/>
</dbReference>
<organism evidence="1 2">
    <name type="scientific">Lacrimispora xylanolytica</name>
    <dbReference type="NCBI Taxonomy" id="29375"/>
    <lineage>
        <taxon>Bacteria</taxon>
        <taxon>Bacillati</taxon>
        <taxon>Bacillota</taxon>
        <taxon>Clostridia</taxon>
        <taxon>Lachnospirales</taxon>
        <taxon>Lachnospiraceae</taxon>
        <taxon>Lacrimispora</taxon>
    </lineage>
</organism>
<keyword evidence="2" id="KW-1185">Reference proteome</keyword>
<name>A0ABY7ADQ2_9FIRM</name>